<keyword evidence="3" id="KW-0029">Amino-acid transport</keyword>
<dbReference type="Proteomes" id="UP000249577">
    <property type="component" value="Unassembled WGS sequence"/>
</dbReference>
<gene>
    <name evidence="5" type="ORF">DI565_05360</name>
</gene>
<evidence type="ECO:0000256" key="3">
    <source>
        <dbReference type="ARBA" id="ARBA00022970"/>
    </source>
</evidence>
<keyword evidence="3" id="KW-0813">Transport</keyword>
<dbReference type="EMBL" id="QFPN01000002">
    <property type="protein sequence ID" value="PZQ18133.1"/>
    <property type="molecule type" value="Genomic_DNA"/>
</dbReference>
<dbReference type="PANTHER" id="PTHR30483:SF6">
    <property type="entry name" value="PERIPLASMIC BINDING PROTEIN OF ABC TRANSPORTER FOR NATURAL AMINO ACIDS"/>
    <property type="match status" value="1"/>
</dbReference>
<dbReference type="InterPro" id="IPR028082">
    <property type="entry name" value="Peripla_BP_I"/>
</dbReference>
<evidence type="ECO:0000256" key="1">
    <source>
        <dbReference type="ARBA" id="ARBA00010062"/>
    </source>
</evidence>
<dbReference type="InterPro" id="IPR028081">
    <property type="entry name" value="Leu-bd"/>
</dbReference>
<evidence type="ECO:0000313" key="5">
    <source>
        <dbReference type="EMBL" id="PZQ18133.1"/>
    </source>
</evidence>
<reference evidence="5 6" key="1">
    <citation type="submission" date="2017-08" db="EMBL/GenBank/DDBJ databases">
        <title>Infants hospitalized years apart are colonized by the same room-sourced microbial strains.</title>
        <authorList>
            <person name="Brooks B."/>
            <person name="Olm M.R."/>
            <person name="Firek B.A."/>
            <person name="Baker R."/>
            <person name="Thomas B.C."/>
            <person name="Morowitz M.J."/>
            <person name="Banfield J.F."/>
        </authorList>
    </citation>
    <scope>NUCLEOTIDE SEQUENCE [LARGE SCALE GENOMIC DNA]</scope>
    <source>
        <strain evidence="5">S2_005_003_R2_43</strain>
    </source>
</reference>
<dbReference type="SUPFAM" id="SSF53822">
    <property type="entry name" value="Periplasmic binding protein-like I"/>
    <property type="match status" value="1"/>
</dbReference>
<dbReference type="CDD" id="cd06268">
    <property type="entry name" value="PBP1_ABC_transporter_LIVBP-like"/>
    <property type="match status" value="1"/>
</dbReference>
<feature type="domain" description="Leucine-binding protein" evidence="4">
    <location>
        <begin position="18"/>
        <end position="374"/>
    </location>
</feature>
<evidence type="ECO:0000259" key="4">
    <source>
        <dbReference type="Pfam" id="PF13458"/>
    </source>
</evidence>
<evidence type="ECO:0000313" key="6">
    <source>
        <dbReference type="Proteomes" id="UP000249577"/>
    </source>
</evidence>
<dbReference type="AlphaFoldDB" id="A0A2W5MKH9"/>
<keyword evidence="2" id="KW-0732">Signal</keyword>
<name>A0A2W5MKH9_ANCNO</name>
<evidence type="ECO:0000256" key="2">
    <source>
        <dbReference type="ARBA" id="ARBA00022729"/>
    </source>
</evidence>
<protein>
    <submittedName>
        <fullName evidence="5">Amino acid ABC transporter substrate-binding protein</fullName>
    </submittedName>
</protein>
<organism evidence="5 6">
    <name type="scientific">Ancylobacter novellus</name>
    <name type="common">Thiobacillus novellus</name>
    <dbReference type="NCBI Taxonomy" id="921"/>
    <lineage>
        <taxon>Bacteria</taxon>
        <taxon>Pseudomonadati</taxon>
        <taxon>Pseudomonadota</taxon>
        <taxon>Alphaproteobacteria</taxon>
        <taxon>Hyphomicrobiales</taxon>
        <taxon>Xanthobacteraceae</taxon>
        <taxon>Ancylobacter</taxon>
    </lineage>
</organism>
<dbReference type="Pfam" id="PF13458">
    <property type="entry name" value="Peripla_BP_6"/>
    <property type="match status" value="1"/>
</dbReference>
<accession>A0A2W5MKH9</accession>
<proteinExistence type="inferred from homology"/>
<comment type="caution">
    <text evidence="5">The sequence shown here is derived from an EMBL/GenBank/DDBJ whole genome shotgun (WGS) entry which is preliminary data.</text>
</comment>
<dbReference type="PANTHER" id="PTHR30483">
    <property type="entry name" value="LEUCINE-SPECIFIC-BINDING PROTEIN"/>
    <property type="match status" value="1"/>
</dbReference>
<dbReference type="InterPro" id="IPR051010">
    <property type="entry name" value="BCAA_transport"/>
</dbReference>
<dbReference type="GO" id="GO:0006865">
    <property type="term" value="P:amino acid transport"/>
    <property type="evidence" value="ECO:0007669"/>
    <property type="project" value="UniProtKB-KW"/>
</dbReference>
<comment type="similarity">
    <text evidence="1">Belongs to the leucine-binding protein family.</text>
</comment>
<dbReference type="Gene3D" id="3.40.50.2300">
    <property type="match status" value="2"/>
</dbReference>
<sequence length="434" mass="48326">MRRPITLKDTHLDVHAPPVPIGSMIPLTGPSAADGAEFRKGMILAVEELNARGGLLGRRIEPIFVDTCRQTAEEVVSAARFLIEKHKVHAIVNGYNIGPQNSEYEPIADAGIIYVHSNTLLQHHDTVMSDPDRYFGCFMADPADYWYGPGFIKFISWLRDTGQWTPNSDRLAIISGSKPYSIVIARAMAAAAAEYGWRVCYGPRIVQTPTTQWREVINEVRETQPAVLANTHFYAGDLSYFQRQFMEQPMDCIVYLQYGAMHQTFTDIAREDSVGVIVSSVIGLLRDEMGKRFEARYVARFGEGSTAGIGCQTYSNLHHYAVAAAMAGGSGAPGDFEQNRKVAFALKGMIYRSVQGTIRYNPDWQAVEPYPIVTHDPSLGMPHIFYQIQDFRKSLSMIAPEPYNTDRFILPPWMSGRSAAPKPAPSNPRGLTNL</sequence>